<name>A0A847VEH7_9BACT</name>
<organism evidence="1 2">
    <name type="scientific">Candidatus Dojkabacteria bacterium</name>
    <dbReference type="NCBI Taxonomy" id="2099670"/>
    <lineage>
        <taxon>Bacteria</taxon>
        <taxon>Candidatus Dojkabacteria</taxon>
    </lineage>
</organism>
<reference evidence="1 2" key="1">
    <citation type="journal article" date="2020" name="Biotechnol. Biofuels">
        <title>New insights from the biogas microbiome by comprehensive genome-resolved metagenomics of nearly 1600 species originating from multiple anaerobic digesters.</title>
        <authorList>
            <person name="Campanaro S."/>
            <person name="Treu L."/>
            <person name="Rodriguez-R L.M."/>
            <person name="Kovalovszki A."/>
            <person name="Ziels R.M."/>
            <person name="Maus I."/>
            <person name="Zhu X."/>
            <person name="Kougias P.G."/>
            <person name="Basile A."/>
            <person name="Luo G."/>
            <person name="Schluter A."/>
            <person name="Konstantinidis K.T."/>
            <person name="Angelidaki I."/>
        </authorList>
    </citation>
    <scope>NUCLEOTIDE SEQUENCE [LARGE SCALE GENOMIC DNA]</scope>
    <source>
        <strain evidence="1">AS19jrsBPTG_9</strain>
    </source>
</reference>
<comment type="caution">
    <text evidence="1">The sequence shown here is derived from an EMBL/GenBank/DDBJ whole genome shotgun (WGS) entry which is preliminary data.</text>
</comment>
<dbReference type="Proteomes" id="UP000564033">
    <property type="component" value="Unassembled WGS sequence"/>
</dbReference>
<dbReference type="AlphaFoldDB" id="A0A847VEH7"/>
<accession>A0A847VEH7</accession>
<gene>
    <name evidence="1" type="ORF">GX888_03380</name>
</gene>
<evidence type="ECO:0000313" key="2">
    <source>
        <dbReference type="Proteomes" id="UP000564033"/>
    </source>
</evidence>
<evidence type="ECO:0000313" key="1">
    <source>
        <dbReference type="EMBL" id="NLZ24757.1"/>
    </source>
</evidence>
<sequence>MDAKARARTTFSTQDHLEVRDIVDDLIVTKTGTVAMIIQTSAINFDLLAEYEQDSKVYAFAGLLNSLNFHIQILIRTKRVDISNYVDYLKSQEHNTMSEGLRKQLQIYTQFVQNLIIQNDVLDKNFFLVIPYNPAGEIPVSKIFPSKKEKKETERYQQIKQEQLIEKAKIFLSPKRDHMLKQLARMGLVGHQLTTKELITELYTIYNPDDEFNIR</sequence>
<protein>
    <submittedName>
        <fullName evidence="1">Uncharacterized protein</fullName>
    </submittedName>
</protein>
<dbReference type="EMBL" id="JAAZIL010000084">
    <property type="protein sequence ID" value="NLZ24757.1"/>
    <property type="molecule type" value="Genomic_DNA"/>
</dbReference>
<proteinExistence type="predicted"/>